<name>A0A4Y2ABN7_ARAVE</name>
<evidence type="ECO:0000313" key="1">
    <source>
        <dbReference type="EMBL" id="GBL77301.1"/>
    </source>
</evidence>
<accession>A0A4Y2ABN7</accession>
<keyword evidence="2" id="KW-1185">Reference proteome</keyword>
<dbReference type="EMBL" id="BGPR01000012">
    <property type="protein sequence ID" value="GBL77301.1"/>
    <property type="molecule type" value="Genomic_DNA"/>
</dbReference>
<protein>
    <submittedName>
        <fullName evidence="1">Uncharacterized protein</fullName>
    </submittedName>
</protein>
<reference evidence="1 2" key="1">
    <citation type="journal article" date="2019" name="Sci. Rep.">
        <title>Orb-weaving spider Araneus ventricosus genome elucidates the spidroin gene catalogue.</title>
        <authorList>
            <person name="Kono N."/>
            <person name="Nakamura H."/>
            <person name="Ohtoshi R."/>
            <person name="Moran D.A.P."/>
            <person name="Shinohara A."/>
            <person name="Yoshida Y."/>
            <person name="Fujiwara M."/>
            <person name="Mori M."/>
            <person name="Tomita M."/>
            <person name="Arakawa K."/>
        </authorList>
    </citation>
    <scope>NUCLEOTIDE SEQUENCE [LARGE SCALE GENOMIC DNA]</scope>
</reference>
<sequence>MFTSRFEATRGLFWTEPRNFEPRSDDEGEHLSWHSLSKLPYHTSGRTFGPDGFSVIQARLRGGSSVEWGFEPGALRARGWVLTTRPPGPKPSVNSLNINKIGHDPAVMINRGTLRKALTPEKYDNL</sequence>
<comment type="caution">
    <text evidence="1">The sequence shown here is derived from an EMBL/GenBank/DDBJ whole genome shotgun (WGS) entry which is preliminary data.</text>
</comment>
<evidence type="ECO:0000313" key="2">
    <source>
        <dbReference type="Proteomes" id="UP000499080"/>
    </source>
</evidence>
<gene>
    <name evidence="1" type="ORF">AVEN_41744_1</name>
</gene>
<organism evidence="1 2">
    <name type="scientific">Araneus ventricosus</name>
    <name type="common">Orbweaver spider</name>
    <name type="synonym">Epeira ventricosa</name>
    <dbReference type="NCBI Taxonomy" id="182803"/>
    <lineage>
        <taxon>Eukaryota</taxon>
        <taxon>Metazoa</taxon>
        <taxon>Ecdysozoa</taxon>
        <taxon>Arthropoda</taxon>
        <taxon>Chelicerata</taxon>
        <taxon>Arachnida</taxon>
        <taxon>Araneae</taxon>
        <taxon>Araneomorphae</taxon>
        <taxon>Entelegynae</taxon>
        <taxon>Araneoidea</taxon>
        <taxon>Araneidae</taxon>
        <taxon>Araneus</taxon>
    </lineage>
</organism>
<proteinExistence type="predicted"/>
<dbReference type="AlphaFoldDB" id="A0A4Y2ABN7"/>
<dbReference type="Proteomes" id="UP000499080">
    <property type="component" value="Unassembled WGS sequence"/>
</dbReference>